<dbReference type="Proteomes" id="UP001060215">
    <property type="component" value="Chromosome 1"/>
</dbReference>
<dbReference type="EMBL" id="CM045758">
    <property type="protein sequence ID" value="KAI8032716.1"/>
    <property type="molecule type" value="Genomic_DNA"/>
</dbReference>
<accession>A0ACC0J5A2</accession>
<proteinExistence type="predicted"/>
<reference evidence="1 2" key="1">
    <citation type="journal article" date="2022" name="Plant J.">
        <title>Chromosome-level genome of Camellia lanceoleosa provides a valuable resource for understanding genome evolution and self-incompatibility.</title>
        <authorList>
            <person name="Gong W."/>
            <person name="Xiao S."/>
            <person name="Wang L."/>
            <person name="Liao Z."/>
            <person name="Chang Y."/>
            <person name="Mo W."/>
            <person name="Hu G."/>
            <person name="Li W."/>
            <person name="Zhao G."/>
            <person name="Zhu H."/>
            <person name="Hu X."/>
            <person name="Ji K."/>
            <person name="Xiang X."/>
            <person name="Song Q."/>
            <person name="Yuan D."/>
            <person name="Jin S."/>
            <person name="Zhang L."/>
        </authorList>
    </citation>
    <scope>NUCLEOTIDE SEQUENCE [LARGE SCALE GENOMIC DNA]</scope>
    <source>
        <strain evidence="1">SQ_2022a</strain>
    </source>
</reference>
<evidence type="ECO:0000313" key="1">
    <source>
        <dbReference type="EMBL" id="KAI8032716.1"/>
    </source>
</evidence>
<comment type="caution">
    <text evidence="1">The sequence shown here is derived from an EMBL/GenBank/DDBJ whole genome shotgun (WGS) entry which is preliminary data.</text>
</comment>
<organism evidence="1 2">
    <name type="scientific">Camellia lanceoleosa</name>
    <dbReference type="NCBI Taxonomy" id="1840588"/>
    <lineage>
        <taxon>Eukaryota</taxon>
        <taxon>Viridiplantae</taxon>
        <taxon>Streptophyta</taxon>
        <taxon>Embryophyta</taxon>
        <taxon>Tracheophyta</taxon>
        <taxon>Spermatophyta</taxon>
        <taxon>Magnoliopsida</taxon>
        <taxon>eudicotyledons</taxon>
        <taxon>Gunneridae</taxon>
        <taxon>Pentapetalae</taxon>
        <taxon>asterids</taxon>
        <taxon>Ericales</taxon>
        <taxon>Theaceae</taxon>
        <taxon>Camellia</taxon>
    </lineage>
</organism>
<keyword evidence="2" id="KW-1185">Reference proteome</keyword>
<protein>
    <submittedName>
        <fullName evidence="1">Uncharacterized protein</fullName>
    </submittedName>
</protein>
<evidence type="ECO:0000313" key="2">
    <source>
        <dbReference type="Proteomes" id="UP001060215"/>
    </source>
</evidence>
<gene>
    <name evidence="1" type="ORF">LOK49_LG01G00971</name>
</gene>
<sequence length="132" mass="13732">MTPLHFSHPQCRSRKLGGGCGRLGPDKPDRGGGPKRHHSPAQLRAPGGAREDGRKLAGEAEIDGPEDFSGHWRAVGSAGGGAEEGSRFGGELQREELSLHACHGVERSVSVPSGSESDRSVFEACAVDLAGP</sequence>
<name>A0ACC0J5A2_9ERIC</name>